<dbReference type="InterPro" id="IPR015421">
    <property type="entry name" value="PyrdxlP-dep_Trfase_major"/>
</dbReference>
<protein>
    <submittedName>
        <fullName evidence="3">DegT/DnrJ/EryC1/StrS family aminotransferase</fullName>
    </submittedName>
</protein>
<keyword evidence="4" id="KW-1185">Reference proteome</keyword>
<dbReference type="RefSeq" id="WP_251949746.1">
    <property type="nucleotide sequence ID" value="NZ_CP080572.1"/>
</dbReference>
<accession>A0A9E7MBX5</accession>
<sequence>MRNIPIAKPLIGDEEINGVIEVLKSGMLASGKEVEEFEKEFAQYLGVKHGIAVVNGTAALDVALKALRIGPGDEVITTPFTFIASANSILFQGAKPVFADIDPKTFNLDPNEVLEKINEKTKAILVVHLYGQPADMKAFKEIAEDHKLYLVEDCAQAHGAEFNGQKVGTFGDIAAFSFYPTKNMTTGEGGMVVTNDDELAKRADLIRNHGQAEKYLHVELGYNLRMTNIAAAIGRAQLKKLDGWNERRIENARLLTDGISEIDGLTPPYTDPRVKHVFHQYVIRVEEEFPLNRDELMVKLGEKGIGSAVHYPIPVHHQPFYQKLGYPNDICSNAVEASKKVLSLPVHPAVNRGDIDYIINTLRELGTL</sequence>
<evidence type="ECO:0000313" key="4">
    <source>
        <dbReference type="Proteomes" id="UP001056425"/>
    </source>
</evidence>
<proteinExistence type="inferred from homology"/>
<reference evidence="3 4" key="1">
    <citation type="submission" date="2021-08" db="EMBL/GenBank/DDBJ databases">
        <title>Thermococcus onnuriiensis IOH2.</title>
        <authorList>
            <person name="Park Y.-J."/>
        </authorList>
    </citation>
    <scope>NUCLEOTIDE SEQUENCE [LARGE SCALE GENOMIC DNA]</scope>
    <source>
        <strain evidence="3 4">IOH2</strain>
    </source>
</reference>
<dbReference type="Pfam" id="PF01041">
    <property type="entry name" value="DegT_DnrJ_EryC1"/>
    <property type="match status" value="1"/>
</dbReference>
<keyword evidence="1 2" id="KW-0663">Pyridoxal phosphate</keyword>
<dbReference type="FunFam" id="3.40.640.10:FF:000089">
    <property type="entry name" value="Aminotransferase, DegT/DnrJ/EryC1/StrS family"/>
    <property type="match status" value="1"/>
</dbReference>
<dbReference type="GeneID" id="72777255"/>
<dbReference type="Gene3D" id="3.90.1150.10">
    <property type="entry name" value="Aspartate Aminotransferase, domain 1"/>
    <property type="match status" value="1"/>
</dbReference>
<keyword evidence="3" id="KW-0808">Transferase</keyword>
<dbReference type="KEGG" id="thei:K1720_02885"/>
<dbReference type="EMBL" id="CP080572">
    <property type="protein sequence ID" value="USH00428.1"/>
    <property type="molecule type" value="Genomic_DNA"/>
</dbReference>
<dbReference type="PANTHER" id="PTHR30244">
    <property type="entry name" value="TRANSAMINASE"/>
    <property type="match status" value="1"/>
</dbReference>
<dbReference type="InterPro" id="IPR015424">
    <property type="entry name" value="PyrdxlP-dep_Trfase"/>
</dbReference>
<dbReference type="AlphaFoldDB" id="A0A9E7MBX5"/>
<keyword evidence="3" id="KW-0032">Aminotransferase</keyword>
<dbReference type="SUPFAM" id="SSF53383">
    <property type="entry name" value="PLP-dependent transferases"/>
    <property type="match status" value="1"/>
</dbReference>
<dbReference type="PIRSF" id="PIRSF000390">
    <property type="entry name" value="PLP_StrS"/>
    <property type="match status" value="1"/>
</dbReference>
<comment type="similarity">
    <text evidence="2">Belongs to the DegT/DnrJ/EryC1 family.</text>
</comment>
<evidence type="ECO:0000256" key="2">
    <source>
        <dbReference type="RuleBase" id="RU004508"/>
    </source>
</evidence>
<evidence type="ECO:0000313" key="3">
    <source>
        <dbReference type="EMBL" id="USH00428.1"/>
    </source>
</evidence>
<dbReference type="InterPro" id="IPR015422">
    <property type="entry name" value="PyrdxlP-dep_Trfase_small"/>
</dbReference>
<dbReference type="PANTHER" id="PTHR30244:SF34">
    <property type="entry name" value="DTDP-4-AMINO-4,6-DIDEOXYGALACTOSE TRANSAMINASE"/>
    <property type="match status" value="1"/>
</dbReference>
<dbReference type="GO" id="GO:0000271">
    <property type="term" value="P:polysaccharide biosynthetic process"/>
    <property type="evidence" value="ECO:0007669"/>
    <property type="project" value="TreeGrafter"/>
</dbReference>
<organism evidence="3 4">
    <name type="scientific">Thermococcus argininiproducens</name>
    <dbReference type="NCBI Taxonomy" id="2866384"/>
    <lineage>
        <taxon>Archaea</taxon>
        <taxon>Methanobacteriati</taxon>
        <taxon>Methanobacteriota</taxon>
        <taxon>Thermococci</taxon>
        <taxon>Thermococcales</taxon>
        <taxon>Thermococcaceae</taxon>
        <taxon>Thermococcus</taxon>
    </lineage>
</organism>
<dbReference type="GO" id="GO:0030170">
    <property type="term" value="F:pyridoxal phosphate binding"/>
    <property type="evidence" value="ECO:0007669"/>
    <property type="project" value="UniProtKB-ARBA"/>
</dbReference>
<gene>
    <name evidence="3" type="ORF">K1720_02885</name>
</gene>
<dbReference type="InterPro" id="IPR000653">
    <property type="entry name" value="DegT/StrS_aminotransferase"/>
</dbReference>
<dbReference type="Proteomes" id="UP001056425">
    <property type="component" value="Chromosome"/>
</dbReference>
<dbReference type="GO" id="GO:0008483">
    <property type="term" value="F:transaminase activity"/>
    <property type="evidence" value="ECO:0007669"/>
    <property type="project" value="UniProtKB-KW"/>
</dbReference>
<dbReference type="CDD" id="cd00616">
    <property type="entry name" value="AHBA_syn"/>
    <property type="match status" value="1"/>
</dbReference>
<evidence type="ECO:0000256" key="1">
    <source>
        <dbReference type="ARBA" id="ARBA00022898"/>
    </source>
</evidence>
<name>A0A9E7MBX5_9EURY</name>
<dbReference type="Gene3D" id="3.40.640.10">
    <property type="entry name" value="Type I PLP-dependent aspartate aminotransferase-like (Major domain)"/>
    <property type="match status" value="1"/>
</dbReference>